<keyword evidence="2" id="KW-0732">Signal</keyword>
<evidence type="ECO:0000256" key="2">
    <source>
        <dbReference type="SAM" id="SignalP"/>
    </source>
</evidence>
<feature type="chain" id="PRO_5012420415" evidence="2">
    <location>
        <begin position="19"/>
        <end position="247"/>
    </location>
</feature>
<sequence>MYLFALIFLTASSAFTEGATVYHLRLRRTPLLETKHQDFQHTDTSSFSMSYDENSGSVFVQNADGSLDNQTYDNKKKEMEKQEFAAKIGNVIENGPNATGKIVHYNKVDSDKKKSKTSINAGHKDIIKKPVFVEGPDGKLVISKANETYHQIYNHTTGAESSDTKHKHVGTNIEKAGGVVKQQQHYDDTLDDTRNKAFQKNVGKQIVQDQGGNFSNSTYNRSSGSQKGSHHESRKGTQDLARPNTTN</sequence>
<feature type="compositionally biased region" description="Polar residues" evidence="1">
    <location>
        <begin position="207"/>
        <end position="227"/>
    </location>
</feature>
<proteinExistence type="predicted"/>
<evidence type="ECO:0000256" key="1">
    <source>
        <dbReference type="SAM" id="MobiDB-lite"/>
    </source>
</evidence>
<feature type="signal peptide" evidence="2">
    <location>
        <begin position="1"/>
        <end position="18"/>
    </location>
</feature>
<feature type="region of interest" description="Disordered" evidence="1">
    <location>
        <begin position="205"/>
        <end position="247"/>
    </location>
</feature>
<dbReference type="AlphaFoldDB" id="A0A224XW49"/>
<accession>A0A224XW49</accession>
<protein>
    <submittedName>
        <fullName evidence="3">Putative secreted protein</fullName>
    </submittedName>
</protein>
<organism evidence="3">
    <name type="scientific">Panstrongylus lignarius</name>
    <dbReference type="NCBI Taxonomy" id="156445"/>
    <lineage>
        <taxon>Eukaryota</taxon>
        <taxon>Metazoa</taxon>
        <taxon>Ecdysozoa</taxon>
        <taxon>Arthropoda</taxon>
        <taxon>Hexapoda</taxon>
        <taxon>Insecta</taxon>
        <taxon>Pterygota</taxon>
        <taxon>Neoptera</taxon>
        <taxon>Paraneoptera</taxon>
        <taxon>Hemiptera</taxon>
        <taxon>Heteroptera</taxon>
        <taxon>Panheteroptera</taxon>
        <taxon>Cimicomorpha</taxon>
        <taxon>Reduviidae</taxon>
        <taxon>Triatominae</taxon>
        <taxon>Panstrongylus</taxon>
    </lineage>
</organism>
<evidence type="ECO:0000313" key="3">
    <source>
        <dbReference type="EMBL" id="JAW12343.1"/>
    </source>
</evidence>
<dbReference type="EMBL" id="GFTR01004083">
    <property type="protein sequence ID" value="JAW12343.1"/>
    <property type="molecule type" value="Transcribed_RNA"/>
</dbReference>
<name>A0A224XW49_9HEMI</name>
<reference evidence="3" key="1">
    <citation type="journal article" date="2018" name="PLoS Negl. Trop. Dis.">
        <title>An insight into the salivary gland and fat body transcriptome of Panstrongylus lignarius (Hemiptera: Heteroptera), the main vector of Chagas disease in Peru.</title>
        <authorList>
            <person name="Nevoa J.C."/>
            <person name="Mendes M.T."/>
            <person name="da Silva M.V."/>
            <person name="Soares S.C."/>
            <person name="Oliveira C.J.F."/>
            <person name="Ribeiro J.M.C."/>
        </authorList>
    </citation>
    <scope>NUCLEOTIDE SEQUENCE</scope>
</reference>